<reference evidence="2" key="1">
    <citation type="submission" date="2013-11" db="EMBL/GenBank/DDBJ databases">
        <title>The Genome Sequence of Phytophthora parasitica CHvinca01.</title>
        <authorList>
            <consortium name="The Broad Institute Genomics Platform"/>
            <person name="Russ C."/>
            <person name="Tyler B."/>
            <person name="Panabieres F."/>
            <person name="Shan W."/>
            <person name="Tripathy S."/>
            <person name="Grunwald N."/>
            <person name="Machado M."/>
            <person name="Johnson C.S."/>
            <person name="Arredondo F."/>
            <person name="Hong C."/>
            <person name="Coffey M."/>
            <person name="Young S.K."/>
            <person name="Zeng Q."/>
            <person name="Gargeya S."/>
            <person name="Fitzgerald M."/>
            <person name="Abouelleil A."/>
            <person name="Alvarado L."/>
            <person name="Chapman S.B."/>
            <person name="Gainer-Dewar J."/>
            <person name="Goldberg J."/>
            <person name="Griggs A."/>
            <person name="Gujja S."/>
            <person name="Hansen M."/>
            <person name="Howarth C."/>
            <person name="Imamovic A."/>
            <person name="Ireland A."/>
            <person name="Larimer J."/>
            <person name="McCowan C."/>
            <person name="Murphy C."/>
            <person name="Pearson M."/>
            <person name="Poon T.W."/>
            <person name="Priest M."/>
            <person name="Roberts A."/>
            <person name="Saif S."/>
            <person name="Shea T."/>
            <person name="Sykes S."/>
            <person name="Wortman J."/>
            <person name="Nusbaum C."/>
            <person name="Birren B."/>
        </authorList>
    </citation>
    <scope>NUCLEOTIDE SEQUENCE [LARGE SCALE GENOMIC DNA]</scope>
    <source>
        <strain evidence="2">CHvinca01</strain>
    </source>
</reference>
<name>W2LRQ3_PHYNI</name>
<gene>
    <name evidence="2" type="ORF">L917_03162</name>
</gene>
<protein>
    <submittedName>
        <fullName evidence="2">Uncharacterized protein</fullName>
    </submittedName>
</protein>
<proteinExistence type="predicted"/>
<evidence type="ECO:0000313" key="2">
    <source>
        <dbReference type="EMBL" id="ETM00087.1"/>
    </source>
</evidence>
<feature type="region of interest" description="Disordered" evidence="1">
    <location>
        <begin position="1"/>
        <end position="72"/>
    </location>
</feature>
<accession>W2LRQ3</accession>
<organism evidence="2">
    <name type="scientific">Phytophthora nicotianae</name>
    <name type="common">Potato buckeye rot agent</name>
    <name type="synonym">Phytophthora parasitica</name>
    <dbReference type="NCBI Taxonomy" id="4792"/>
    <lineage>
        <taxon>Eukaryota</taxon>
        <taxon>Sar</taxon>
        <taxon>Stramenopiles</taxon>
        <taxon>Oomycota</taxon>
        <taxon>Peronosporomycetes</taxon>
        <taxon>Peronosporales</taxon>
        <taxon>Peronosporaceae</taxon>
        <taxon>Phytophthora</taxon>
    </lineage>
</organism>
<feature type="compositionally biased region" description="Low complexity" evidence="1">
    <location>
        <begin position="21"/>
        <end position="33"/>
    </location>
</feature>
<dbReference type="AlphaFoldDB" id="W2LRQ3"/>
<sequence>MSPSSSSEMPKIPSIKWFTNSPSDRSLASYSSSRGKGAKDTSGEPAISTGERQTAEASGGSGSGSGADTGREAADVARAMWYLATRSPAVSWTPVNRSEDARGAVF</sequence>
<dbReference type="EMBL" id="KI678165">
    <property type="protein sequence ID" value="ETM00087.1"/>
    <property type="molecule type" value="Genomic_DNA"/>
</dbReference>
<evidence type="ECO:0000256" key="1">
    <source>
        <dbReference type="SAM" id="MobiDB-lite"/>
    </source>
</evidence>
<dbReference type="Proteomes" id="UP000054423">
    <property type="component" value="Unassembled WGS sequence"/>
</dbReference>
<dbReference type="VEuPathDB" id="FungiDB:PPTG_07957"/>